<dbReference type="OrthoDB" id="5857916at2759"/>
<dbReference type="Gene3D" id="1.10.287.1490">
    <property type="match status" value="1"/>
</dbReference>
<evidence type="ECO:0000313" key="4">
    <source>
        <dbReference type="Proteomes" id="UP000031036"/>
    </source>
</evidence>
<evidence type="ECO:0000313" key="3">
    <source>
        <dbReference type="EMBL" id="KHN87907.1"/>
    </source>
</evidence>
<dbReference type="OMA" id="SHKENAM"/>
<dbReference type="Gene3D" id="2.30.30.40">
    <property type="entry name" value="SH3 Domains"/>
    <property type="match status" value="1"/>
</dbReference>
<feature type="compositionally biased region" description="Polar residues" evidence="2">
    <location>
        <begin position="309"/>
        <end position="330"/>
    </location>
</feature>
<feature type="region of interest" description="Disordered" evidence="2">
    <location>
        <begin position="233"/>
        <end position="259"/>
    </location>
</feature>
<dbReference type="Proteomes" id="UP000031036">
    <property type="component" value="Unassembled WGS sequence"/>
</dbReference>
<feature type="compositionally biased region" description="Polar residues" evidence="2">
    <location>
        <begin position="1477"/>
        <end position="1494"/>
    </location>
</feature>
<feature type="region of interest" description="Disordered" evidence="2">
    <location>
        <begin position="617"/>
        <end position="645"/>
    </location>
</feature>
<evidence type="ECO:0000256" key="1">
    <source>
        <dbReference type="SAM" id="Coils"/>
    </source>
</evidence>
<organism evidence="3 4">
    <name type="scientific">Toxocara canis</name>
    <name type="common">Canine roundworm</name>
    <dbReference type="NCBI Taxonomy" id="6265"/>
    <lineage>
        <taxon>Eukaryota</taxon>
        <taxon>Metazoa</taxon>
        <taxon>Ecdysozoa</taxon>
        <taxon>Nematoda</taxon>
        <taxon>Chromadorea</taxon>
        <taxon>Rhabditida</taxon>
        <taxon>Spirurina</taxon>
        <taxon>Ascaridomorpha</taxon>
        <taxon>Ascaridoidea</taxon>
        <taxon>Toxocaridae</taxon>
        <taxon>Toxocara</taxon>
    </lineage>
</organism>
<feature type="region of interest" description="Disordered" evidence="2">
    <location>
        <begin position="1048"/>
        <end position="1082"/>
    </location>
</feature>
<feature type="region of interest" description="Disordered" evidence="2">
    <location>
        <begin position="289"/>
        <end position="330"/>
    </location>
</feature>
<dbReference type="STRING" id="6265.A0A0B2W2S9"/>
<protein>
    <submittedName>
        <fullName evidence="3">Uncharacterized protein</fullName>
    </submittedName>
</protein>
<dbReference type="PROSITE" id="PS51257">
    <property type="entry name" value="PROKAR_LIPOPROTEIN"/>
    <property type="match status" value="1"/>
</dbReference>
<name>A0A0B2W2S9_TOXCA</name>
<feature type="compositionally biased region" description="Polar residues" evidence="2">
    <location>
        <begin position="698"/>
        <end position="728"/>
    </location>
</feature>
<keyword evidence="4" id="KW-1185">Reference proteome</keyword>
<keyword evidence="1" id="KW-0175">Coiled coil</keyword>
<gene>
    <name evidence="3" type="ORF">Tcan_18802</name>
</gene>
<feature type="region of interest" description="Disordered" evidence="2">
    <location>
        <begin position="1094"/>
        <end position="1118"/>
    </location>
</feature>
<sequence length="1494" mass="161522">MVSPNYRPLLDHWPHVQVIVCCHVLSFACAVVPLAKKTKLCGDEACTEKLFEGKFHRSMTANDDRFLASKENDLVSIYAIKFSDRTDLMEGALLREPERRGSFFSSHITLDGYVDFLKSAVESNKTLFMISTDPRDHPGKKLVGLKSAYPELVRDYEVNSKRLAAEGVIPQAVPLNLEALDAKVIEALNHMGHGHSHAHGHSHDGIGHGHAHSHEPPPVATQATLKQAPIAAANNDGPDAAVQSAQQKAHSVPTPIAQGDPQLAAANLGAAQNTQNVNKVSAVNIEPTSALPSAEQTPPAGTPIGSTGPELTTSSSGTPSNTQDLNNPTVVRQNVLVQSEEEDEIDRFIREEMEGMAKAAADAAVQGSNKSLLPQQSAAGVAAQGASVDPKITPSSGQLPSNPNAQQHQPQKIFVLGAEGSAPVDVPPSQSAFDYASSPQGPNIATEHLHSTLLANQSQARIPGLPLLGMLATRAASEGIPPEAIMVCPVAAASNPNVPPVAVPEPLTVSTVIPSVLVGLTGVQLEPAMSNGTDQLLSTKLHSSRISGDVGDLLQPVKSCLECALSQKLAATDPIREHSDATGLPKTKDMDATTYRESNNDTAKATVLEREDSHINETDTVETSVKTDQGDGHQAMPEAGADFPSGDNVAAHAQDSAQMAAKPEVKEVRTEIMEEDGLGYCIKGDCNRMFVDPEKNSDAASAQPQPGISVNPTTPLPTGQITAPSSVVQPPAESAKEETHHQPSSQEPSIQPADGLPSQMGQDQSSPQGQQVVSQSPPAESVTQAPQNIQPAPSGLGKWLSRVIALFRYALPPSLAGIDDAGIVVSLMVPICLAIHLLRTFLLSDNSEQDAFDRRTLHDALTAVRERDEQIKMLRVDAEKGRGAASREKDEKIEQLELDLGQRKLELQQLRNRCDHLEEMNERVRREADEAKKLADNERHNAAALADENKQLERANQMLSDQISEMQSTMESAREKNEKLGDDLADKNALITRLETETRSRAVEIKKLTDQLQTAMDEGAMLRERVDALQGETVQLSEMIDELNKAKELASAQHSPTGGSAPHADDHAAHESGGSAGWSDIGDFDIETSISEEKKLPPISGQPRKQKECTPPKSNPGDIMEVARLRAQLKRVEADLDQARLSLQKEENMREHLTRKVELAELEANERKKETEAKEAERVDTHNQCKKMLAMVEERDAKIRHSEGLTDKLRDEVNKWQAEVRHLEEQNKVVESKLNEAEHELKRLRAENNRLETRHFHEMRECKHTISSLQQSLEAAQLAAMPKLPDGGNLLNLSSNGSSDREFAAPIVSHLGPPPLPLIRPLWGDDEPPEVFSGGESSVMSGSGGALRRTASPDGLPAVAMKKGIRSRRSHRELRDASPDGVGMQYAARPKKEGRRMRSRSHGRHPYSPSGAYMPQMGGVPPAFPDLFNDPPLSKRNSKSGNLYYSSGGSNGGLSPPPEMALLSGVPPPGLTIKKPTVTSRPKSVTEQMARHQN</sequence>
<feature type="coiled-coil region" evidence="1">
    <location>
        <begin position="1122"/>
        <end position="1179"/>
    </location>
</feature>
<dbReference type="EMBL" id="JPKZ01000319">
    <property type="protein sequence ID" value="KHN87907.1"/>
    <property type="molecule type" value="Genomic_DNA"/>
</dbReference>
<accession>A0A0B2W2S9</accession>
<feature type="region of interest" description="Disordered" evidence="2">
    <location>
        <begin position="693"/>
        <end position="794"/>
    </location>
</feature>
<feature type="compositionally biased region" description="Polar residues" evidence="2">
    <location>
        <begin position="393"/>
        <end position="408"/>
    </location>
</feature>
<feature type="compositionally biased region" description="Low complexity" evidence="2">
    <location>
        <begin position="757"/>
        <end position="778"/>
    </location>
</feature>
<proteinExistence type="predicted"/>
<feature type="region of interest" description="Disordered" evidence="2">
    <location>
        <begin position="1334"/>
        <end position="1494"/>
    </location>
</feature>
<feature type="compositionally biased region" description="Basic residues" evidence="2">
    <location>
        <begin position="1392"/>
        <end position="1405"/>
    </location>
</feature>
<reference evidence="3 4" key="1">
    <citation type="submission" date="2014-11" db="EMBL/GenBank/DDBJ databases">
        <title>Genetic blueprint of the zoonotic pathogen Toxocara canis.</title>
        <authorList>
            <person name="Zhu X.-Q."/>
            <person name="Korhonen P.K."/>
            <person name="Cai H."/>
            <person name="Young N.D."/>
            <person name="Nejsum P."/>
            <person name="von Samson-Himmelstjerna G."/>
            <person name="Boag P.R."/>
            <person name="Tan P."/>
            <person name="Li Q."/>
            <person name="Min J."/>
            <person name="Yang Y."/>
            <person name="Wang X."/>
            <person name="Fang X."/>
            <person name="Hall R.S."/>
            <person name="Hofmann A."/>
            <person name="Sternberg P.W."/>
            <person name="Jex A.R."/>
            <person name="Gasser R.B."/>
        </authorList>
    </citation>
    <scope>NUCLEOTIDE SEQUENCE [LARGE SCALE GENOMIC DNA]</scope>
    <source>
        <strain evidence="3">PN_DK_2014</strain>
    </source>
</reference>
<feature type="compositionally biased region" description="Low complexity" evidence="2">
    <location>
        <begin position="376"/>
        <end position="388"/>
    </location>
</feature>
<feature type="region of interest" description="Disordered" evidence="2">
    <location>
        <begin position="376"/>
        <end position="408"/>
    </location>
</feature>
<feature type="coiled-coil region" evidence="1">
    <location>
        <begin position="1206"/>
        <end position="1261"/>
    </location>
</feature>
<feature type="compositionally biased region" description="Basic and acidic residues" evidence="2">
    <location>
        <begin position="201"/>
        <end position="215"/>
    </location>
</feature>
<comment type="caution">
    <text evidence="3">The sequence shown here is derived from an EMBL/GenBank/DDBJ whole genome shotgun (WGS) entry which is preliminary data.</text>
</comment>
<evidence type="ECO:0000256" key="2">
    <source>
        <dbReference type="SAM" id="MobiDB-lite"/>
    </source>
</evidence>
<feature type="compositionally biased region" description="Polar residues" evidence="2">
    <location>
        <begin position="781"/>
        <end position="791"/>
    </location>
</feature>
<feature type="region of interest" description="Disordered" evidence="2">
    <location>
        <begin position="192"/>
        <end position="219"/>
    </location>
</feature>
<feature type="compositionally biased region" description="Basic residues" evidence="2">
    <location>
        <begin position="1363"/>
        <end position="1372"/>
    </location>
</feature>